<dbReference type="PANTHER" id="PTHR13128">
    <property type="entry name" value="VACUOLAR PROTEIN-SORTING-ASSOCIATED PROTEIN 36"/>
    <property type="match status" value="1"/>
</dbReference>
<evidence type="ECO:0000313" key="4">
    <source>
        <dbReference type="Proteomes" id="UP000298327"/>
    </source>
</evidence>
<evidence type="ECO:0000256" key="1">
    <source>
        <dbReference type="RuleBase" id="RU367095"/>
    </source>
</evidence>
<proteinExistence type="inferred from homology"/>
<dbReference type="GO" id="GO:0043328">
    <property type="term" value="P:protein transport to vacuole involved in ubiquitin-dependent protein catabolic process via the multivesicular body sorting pathway"/>
    <property type="evidence" value="ECO:0007669"/>
    <property type="project" value="UniProtKB-UniRule"/>
</dbReference>
<gene>
    <name evidence="3" type="ORF">EVG20_g11322</name>
</gene>
<dbReference type="STRING" id="205917.A0A4Y9XN56"/>
<comment type="subcellular location">
    <subcellularLocation>
        <location evidence="1">Cytoplasm</location>
    </subcellularLocation>
    <subcellularLocation>
        <location evidence="1">Endosome</location>
    </subcellularLocation>
</comment>
<keyword evidence="1" id="KW-0967">Endosome</keyword>
<dbReference type="InterPro" id="IPR037855">
    <property type="entry name" value="Vps36"/>
</dbReference>
<organism evidence="3 4">
    <name type="scientific">Dentipellis fragilis</name>
    <dbReference type="NCBI Taxonomy" id="205917"/>
    <lineage>
        <taxon>Eukaryota</taxon>
        <taxon>Fungi</taxon>
        <taxon>Dikarya</taxon>
        <taxon>Basidiomycota</taxon>
        <taxon>Agaricomycotina</taxon>
        <taxon>Agaricomycetes</taxon>
        <taxon>Russulales</taxon>
        <taxon>Hericiaceae</taxon>
        <taxon>Dentipellis</taxon>
    </lineage>
</organism>
<dbReference type="EMBL" id="SEOQ01001699">
    <property type="protein sequence ID" value="TFY50797.1"/>
    <property type="molecule type" value="Genomic_DNA"/>
</dbReference>
<keyword evidence="1" id="KW-0813">Transport</keyword>
<dbReference type="Pfam" id="PF11605">
    <property type="entry name" value="Vps36_ESCRT-II"/>
    <property type="match status" value="1"/>
</dbReference>
<dbReference type="InterPro" id="IPR021648">
    <property type="entry name" value="GLUE_dom"/>
</dbReference>
<dbReference type="PANTHER" id="PTHR13128:SF12">
    <property type="entry name" value="VACUOLAR PROTEIN-SORTING-ASSOCIATED PROTEIN 36"/>
    <property type="match status" value="1"/>
</dbReference>
<accession>A0A4Y9XN56</accession>
<dbReference type="InterPro" id="IPR011993">
    <property type="entry name" value="PH-like_dom_sf"/>
</dbReference>
<dbReference type="SUPFAM" id="SSF50729">
    <property type="entry name" value="PH domain-like"/>
    <property type="match status" value="1"/>
</dbReference>
<dbReference type="PROSITE" id="PS51495">
    <property type="entry name" value="GLUE"/>
    <property type="match status" value="1"/>
</dbReference>
<comment type="function">
    <text evidence="1">Component of the ESCRT-II complex (endosomal sorting complex required for transport II), which is required for multivesicular body (MVB) formation and sorting of endosomal cargo proteins into MVBs.</text>
</comment>
<dbReference type="Gene3D" id="2.30.29.30">
    <property type="entry name" value="Pleckstrin-homology domain (PH domain)/Phosphotyrosine-binding domain (PTB)"/>
    <property type="match status" value="1"/>
</dbReference>
<protein>
    <recommendedName>
        <fullName evidence="1">Vacuolar protein-sorting-associated protein 36</fullName>
    </recommendedName>
    <alternativeName>
        <fullName evidence="1">ESCRT-II complex subunit VPS36</fullName>
    </alternativeName>
</protein>
<keyword evidence="1" id="KW-0963">Cytoplasm</keyword>
<evidence type="ECO:0000313" key="3">
    <source>
        <dbReference type="EMBL" id="TFY50797.1"/>
    </source>
</evidence>
<dbReference type="GO" id="GO:0032266">
    <property type="term" value="F:phosphatidylinositol-3-phosphate binding"/>
    <property type="evidence" value="ECO:0007669"/>
    <property type="project" value="UniProtKB-UniRule"/>
</dbReference>
<dbReference type="OrthoDB" id="271448at2759"/>
<comment type="caution">
    <text evidence="3">The sequence shown here is derived from an EMBL/GenBank/DDBJ whole genome shotgun (WGS) entry which is preliminary data.</text>
</comment>
<sequence>MMKSSWKAKTQWASTTGKRLSYIALLVISTSTPLCPSSLAMLAAASALFTATELQPNRRALIQGLQKSPNHQNGTVHITTHRLFYIDSARARSRSFSLDLALVARTDYYAGLFTSSPKVTLHLSPASSPTAPAPNDDPAGDSWVCEVCNYRNPPGASPATAKCTLCGVPRSKSSTSTLAS</sequence>
<dbReference type="GO" id="GO:0000814">
    <property type="term" value="C:ESCRT II complex"/>
    <property type="evidence" value="ECO:0007669"/>
    <property type="project" value="UniProtKB-UniRule"/>
</dbReference>
<dbReference type="Proteomes" id="UP000298327">
    <property type="component" value="Unassembled WGS sequence"/>
</dbReference>
<keyword evidence="1" id="KW-0653">Protein transport</keyword>
<keyword evidence="4" id="KW-1185">Reference proteome</keyword>
<name>A0A4Y9XN56_9AGAM</name>
<dbReference type="AlphaFoldDB" id="A0A4Y9XN56"/>
<feature type="non-terminal residue" evidence="3">
    <location>
        <position position="180"/>
    </location>
</feature>
<dbReference type="Gene3D" id="4.10.1060.10">
    <property type="entry name" value="Zinc finger, RanBP2-type"/>
    <property type="match status" value="1"/>
</dbReference>
<dbReference type="GO" id="GO:0031902">
    <property type="term" value="C:late endosome membrane"/>
    <property type="evidence" value="ECO:0007669"/>
    <property type="project" value="UniProtKB-UniRule"/>
</dbReference>
<comment type="similarity">
    <text evidence="1">Belongs to the VPS36 family.</text>
</comment>
<reference evidence="3 4" key="1">
    <citation type="submission" date="2019-02" db="EMBL/GenBank/DDBJ databases">
        <title>Genome sequencing of the rare red list fungi Dentipellis fragilis.</title>
        <authorList>
            <person name="Buettner E."/>
            <person name="Kellner H."/>
        </authorList>
    </citation>
    <scope>NUCLEOTIDE SEQUENCE [LARGE SCALE GENOMIC DNA]</scope>
    <source>
        <strain evidence="3 4">DSM 105465</strain>
    </source>
</reference>
<comment type="subunit">
    <text evidence="1">Component of the endosomal sorting complex required for transport II (ESCRT-II).</text>
</comment>
<feature type="domain" description="GLUE N-terminal" evidence="2">
    <location>
        <begin position="32"/>
        <end position="180"/>
    </location>
</feature>
<dbReference type="GO" id="GO:0043130">
    <property type="term" value="F:ubiquitin binding"/>
    <property type="evidence" value="ECO:0007669"/>
    <property type="project" value="UniProtKB-UniRule"/>
</dbReference>
<evidence type="ECO:0000259" key="2">
    <source>
        <dbReference type="PROSITE" id="PS51495"/>
    </source>
</evidence>